<dbReference type="SUPFAM" id="SSF54631">
    <property type="entry name" value="CBS-domain pair"/>
    <property type="match status" value="1"/>
</dbReference>
<protein>
    <submittedName>
        <fullName evidence="4">Hypoxic response protein Hrp1</fullName>
    </submittedName>
</protein>
<keyword evidence="5" id="KW-1185">Reference proteome</keyword>
<dbReference type="InterPro" id="IPR046342">
    <property type="entry name" value="CBS_dom_sf"/>
</dbReference>
<dbReference type="Gene3D" id="3.10.580.10">
    <property type="entry name" value="CBS-domain"/>
    <property type="match status" value="1"/>
</dbReference>
<dbReference type="InterPro" id="IPR051257">
    <property type="entry name" value="Diverse_CBS-Domain"/>
</dbReference>
<evidence type="ECO:0000313" key="4">
    <source>
        <dbReference type="EMBL" id="GAA1398385.1"/>
    </source>
</evidence>
<dbReference type="PANTHER" id="PTHR43080">
    <property type="entry name" value="CBS DOMAIN-CONTAINING PROTEIN CBSX3, MITOCHONDRIAL"/>
    <property type="match status" value="1"/>
</dbReference>
<reference evidence="4 5" key="1">
    <citation type="journal article" date="2019" name="Int. J. Syst. Evol. Microbiol.">
        <title>The Global Catalogue of Microorganisms (GCM) 10K type strain sequencing project: providing services to taxonomists for standard genome sequencing and annotation.</title>
        <authorList>
            <consortium name="The Broad Institute Genomics Platform"/>
            <consortium name="The Broad Institute Genome Sequencing Center for Infectious Disease"/>
            <person name="Wu L."/>
            <person name="Ma J."/>
        </authorList>
    </citation>
    <scope>NUCLEOTIDE SEQUENCE [LARGE SCALE GENOMIC DNA]</scope>
    <source>
        <strain evidence="4 5">JCM 12393</strain>
    </source>
</reference>
<feature type="domain" description="CBS" evidence="3">
    <location>
        <begin position="73"/>
        <end position="132"/>
    </location>
</feature>
<gene>
    <name evidence="4" type="primary">hrp1</name>
    <name evidence="4" type="ORF">GCM10009639_36870</name>
</gene>
<evidence type="ECO:0000313" key="5">
    <source>
        <dbReference type="Proteomes" id="UP001499863"/>
    </source>
</evidence>
<dbReference type="CDD" id="cd04622">
    <property type="entry name" value="CBS_pair_HRP1_like"/>
    <property type="match status" value="1"/>
</dbReference>
<keyword evidence="1 2" id="KW-0129">CBS domain</keyword>
<name>A0ABN1Y5A8_9ACTN</name>
<evidence type="ECO:0000256" key="1">
    <source>
        <dbReference type="ARBA" id="ARBA00023122"/>
    </source>
</evidence>
<proteinExistence type="predicted"/>
<evidence type="ECO:0000256" key="2">
    <source>
        <dbReference type="PROSITE-ProRule" id="PRU00703"/>
    </source>
</evidence>
<dbReference type="PROSITE" id="PS51371">
    <property type="entry name" value="CBS"/>
    <property type="match status" value="2"/>
</dbReference>
<evidence type="ECO:0000259" key="3">
    <source>
        <dbReference type="PROSITE" id="PS51371"/>
    </source>
</evidence>
<sequence>MTNAGDIMHRGAECVREHETLAAAARIMKDRGVGALPICGERQKLLGILTDRDIVLKCVAEGRDPERVTAGDVAQGRPMTVEADEDVEQVLRVMEQYRVRRLPVINHPEHELVGMISEADIARGMPQARVAEFVTAVCAEDPPRSKEVLETPQSA</sequence>
<organism evidence="4 5">
    <name type="scientific">Kitasatospora putterlickiae</name>
    <dbReference type="NCBI Taxonomy" id="221725"/>
    <lineage>
        <taxon>Bacteria</taxon>
        <taxon>Bacillati</taxon>
        <taxon>Actinomycetota</taxon>
        <taxon>Actinomycetes</taxon>
        <taxon>Kitasatosporales</taxon>
        <taxon>Streptomycetaceae</taxon>
        <taxon>Kitasatospora</taxon>
    </lineage>
</organism>
<dbReference type="SMART" id="SM00116">
    <property type="entry name" value="CBS"/>
    <property type="match status" value="2"/>
</dbReference>
<dbReference type="PANTHER" id="PTHR43080:SF2">
    <property type="entry name" value="CBS DOMAIN-CONTAINING PROTEIN"/>
    <property type="match status" value="1"/>
</dbReference>
<dbReference type="RefSeq" id="WP_344337232.1">
    <property type="nucleotide sequence ID" value="NZ_BAAAKJ010000200.1"/>
</dbReference>
<dbReference type="InterPro" id="IPR000644">
    <property type="entry name" value="CBS_dom"/>
</dbReference>
<comment type="caution">
    <text evidence="4">The sequence shown here is derived from an EMBL/GenBank/DDBJ whole genome shotgun (WGS) entry which is preliminary data.</text>
</comment>
<dbReference type="Pfam" id="PF00571">
    <property type="entry name" value="CBS"/>
    <property type="match status" value="2"/>
</dbReference>
<dbReference type="Proteomes" id="UP001499863">
    <property type="component" value="Unassembled WGS sequence"/>
</dbReference>
<dbReference type="EMBL" id="BAAAKJ010000200">
    <property type="protein sequence ID" value="GAA1398385.1"/>
    <property type="molecule type" value="Genomic_DNA"/>
</dbReference>
<accession>A0ABN1Y5A8</accession>
<feature type="domain" description="CBS" evidence="3">
    <location>
        <begin position="8"/>
        <end position="66"/>
    </location>
</feature>